<dbReference type="OrthoDB" id="9773047at2"/>
<evidence type="ECO:0000259" key="2">
    <source>
        <dbReference type="Pfam" id="PF00144"/>
    </source>
</evidence>
<organism evidence="3 4">
    <name type="scientific">Fodinibius sediminis</name>
    <dbReference type="NCBI Taxonomy" id="1214077"/>
    <lineage>
        <taxon>Bacteria</taxon>
        <taxon>Pseudomonadati</taxon>
        <taxon>Balneolota</taxon>
        <taxon>Balneolia</taxon>
        <taxon>Balneolales</taxon>
        <taxon>Balneolaceae</taxon>
        <taxon>Fodinibius</taxon>
    </lineage>
</organism>
<protein>
    <submittedName>
        <fullName evidence="3">CubicO group peptidase, beta-lactamase class C family</fullName>
    </submittedName>
</protein>
<gene>
    <name evidence="3" type="ORF">SAMN06265218_113117</name>
</gene>
<dbReference type="Gene3D" id="3.40.710.10">
    <property type="entry name" value="DD-peptidase/beta-lactamase superfamily"/>
    <property type="match status" value="1"/>
</dbReference>
<evidence type="ECO:0000256" key="1">
    <source>
        <dbReference type="SAM" id="SignalP"/>
    </source>
</evidence>
<dbReference type="InterPro" id="IPR001466">
    <property type="entry name" value="Beta-lactam-related"/>
</dbReference>
<feature type="domain" description="Beta-lactamase-related" evidence="2">
    <location>
        <begin position="72"/>
        <end position="327"/>
    </location>
</feature>
<accession>A0A521E5W0</accession>
<dbReference type="SUPFAM" id="SSF56601">
    <property type="entry name" value="beta-lactamase/transpeptidase-like"/>
    <property type="match status" value="1"/>
</dbReference>
<evidence type="ECO:0000313" key="4">
    <source>
        <dbReference type="Proteomes" id="UP000317593"/>
    </source>
</evidence>
<evidence type="ECO:0000313" key="3">
    <source>
        <dbReference type="EMBL" id="SMO79328.1"/>
    </source>
</evidence>
<feature type="signal peptide" evidence="1">
    <location>
        <begin position="1"/>
        <end position="24"/>
    </location>
</feature>
<dbReference type="EMBL" id="FXTH01000013">
    <property type="protein sequence ID" value="SMO79328.1"/>
    <property type="molecule type" value="Genomic_DNA"/>
</dbReference>
<sequence>MGCRNSTGRSAFIVLFLSALSFSAVDGQSHHKLNRPIPDTAWQQYASLEKAGWSAPQVNRARQFADSLGAKAVMLVENGVIVTEWGDNTGLAPVFSIRKSLLSALYGIYIAKGVVDTTMTLGALGIDDRQKLTRIEKSATIADLLTARSGVYHPAAFEPPGMQKPDRGSSVPGQRWYYNNWDFNVLGVIFERLTGQRIFQAFEEHIAAPIQMQDYDSGWGAYHYQPERSRHPAYTIRMSARDLARFGLLYERKGLWEGRQLVPEEWIARSTTPKTDVPYGQDYAYGYLWWIYGESVLGHEAFFASGSGSQLLVVIPALDIVYVMRASAELERGVNGLEAREILAKLLTARMSATGSHPRTIPATFD</sequence>
<dbReference type="PANTHER" id="PTHR43283:SF7">
    <property type="entry name" value="BETA-LACTAMASE-RELATED DOMAIN-CONTAINING PROTEIN"/>
    <property type="match status" value="1"/>
</dbReference>
<feature type="chain" id="PRO_5021739243" evidence="1">
    <location>
        <begin position="25"/>
        <end position="366"/>
    </location>
</feature>
<dbReference type="PANTHER" id="PTHR43283">
    <property type="entry name" value="BETA-LACTAMASE-RELATED"/>
    <property type="match status" value="1"/>
</dbReference>
<dbReference type="RefSeq" id="WP_142715305.1">
    <property type="nucleotide sequence ID" value="NZ_FXTH01000013.1"/>
</dbReference>
<dbReference type="Proteomes" id="UP000317593">
    <property type="component" value="Unassembled WGS sequence"/>
</dbReference>
<dbReference type="Pfam" id="PF00144">
    <property type="entry name" value="Beta-lactamase"/>
    <property type="match status" value="1"/>
</dbReference>
<proteinExistence type="predicted"/>
<dbReference type="InterPro" id="IPR050789">
    <property type="entry name" value="Diverse_Enzym_Activities"/>
</dbReference>
<reference evidence="3 4" key="1">
    <citation type="submission" date="2017-05" db="EMBL/GenBank/DDBJ databases">
        <authorList>
            <person name="Varghese N."/>
            <person name="Submissions S."/>
        </authorList>
    </citation>
    <scope>NUCLEOTIDE SEQUENCE [LARGE SCALE GENOMIC DNA]</scope>
    <source>
        <strain evidence="3 4">DSM 21194</strain>
    </source>
</reference>
<keyword evidence="1" id="KW-0732">Signal</keyword>
<dbReference type="InterPro" id="IPR012338">
    <property type="entry name" value="Beta-lactam/transpept-like"/>
</dbReference>
<name>A0A521E5W0_9BACT</name>
<dbReference type="AlphaFoldDB" id="A0A521E5W0"/>
<keyword evidence="4" id="KW-1185">Reference proteome</keyword>